<evidence type="ECO:0000313" key="1">
    <source>
        <dbReference type="EMBL" id="MDR7071033.1"/>
    </source>
</evidence>
<reference evidence="1 2" key="1">
    <citation type="submission" date="2023-07" db="EMBL/GenBank/DDBJ databases">
        <title>Sorghum-associated microbial communities from plants grown in Nebraska, USA.</title>
        <authorList>
            <person name="Schachtman D."/>
        </authorList>
    </citation>
    <scope>NUCLEOTIDE SEQUENCE [LARGE SCALE GENOMIC DNA]</scope>
    <source>
        <strain evidence="1 2">BE211</strain>
    </source>
</reference>
<dbReference type="Proteomes" id="UP001258181">
    <property type="component" value="Unassembled WGS sequence"/>
</dbReference>
<comment type="caution">
    <text evidence="1">The sequence shown here is derived from an EMBL/GenBank/DDBJ whole genome shotgun (WGS) entry which is preliminary data.</text>
</comment>
<keyword evidence="2" id="KW-1185">Reference proteome</keyword>
<dbReference type="EMBL" id="JAVDWA010000001">
    <property type="protein sequence ID" value="MDR7071033.1"/>
    <property type="molecule type" value="Genomic_DNA"/>
</dbReference>
<evidence type="ECO:0008006" key="3">
    <source>
        <dbReference type="Google" id="ProtNLM"/>
    </source>
</evidence>
<sequence>MAIIRPRLNDFYNITMTQENVDFAIPFLDEDIPLYLDPFLLWKSPSLQDNALHTSLINSFNNLGFLLKKDRDNEAKEILIRASECMEVGLGVSKTKRGLRIGEKTANNILSLYKDIPQIKDSGFTHFETIQLFVDGIASDRVSDIACNFLKSFLIDFTIEQSEKYTIPLFKTKLNDIYDYRSNKFGEEEVYLPQNPETKEPILLIPKRWLRFIPWINYEDYFKDYFNKDIEKDTEKSRVKILSYNRKNYDTVLNYIKNKELTHESCKNDPLFKPIPVLSAKRKFSTIIKLPSGKTNNADKKYEDHMCQLLSSLLYPQLDFAAEQSRTDTGVLIRDLIFYNNRSIEFLGDIHKNYGSTQIVFELKNVAKVERDHVNQLNRYLNNQFGGFGIIVTRNPIPKSVFKNTIDLWAGQRKCIIALTDEDISLMVSIFESKQRHPIEVIKKKYIEFTRACPS</sequence>
<gene>
    <name evidence="1" type="ORF">J2X07_000008</name>
</gene>
<protein>
    <recommendedName>
        <fullName evidence="3">Restriction endonuclease type IV Mrr domain-containing protein</fullName>
    </recommendedName>
</protein>
<proteinExistence type="predicted"/>
<accession>A0ABU1TUY7</accession>
<organism evidence="1 2">
    <name type="scientific">Fictibacillus barbaricus</name>
    <dbReference type="NCBI Taxonomy" id="182136"/>
    <lineage>
        <taxon>Bacteria</taxon>
        <taxon>Bacillati</taxon>
        <taxon>Bacillota</taxon>
        <taxon>Bacilli</taxon>
        <taxon>Bacillales</taxon>
        <taxon>Fictibacillaceae</taxon>
        <taxon>Fictibacillus</taxon>
    </lineage>
</organism>
<name>A0ABU1TUY7_9BACL</name>
<evidence type="ECO:0000313" key="2">
    <source>
        <dbReference type="Proteomes" id="UP001258181"/>
    </source>
</evidence>
<dbReference type="RefSeq" id="WP_310255358.1">
    <property type="nucleotide sequence ID" value="NZ_JAVDWA010000001.1"/>
</dbReference>